<name>A0A3M4QLF2_9PSED</name>
<evidence type="ECO:0000313" key="2">
    <source>
        <dbReference type="Proteomes" id="UP000277179"/>
    </source>
</evidence>
<accession>A0A3M4QLF2</accession>
<protein>
    <submittedName>
        <fullName evidence="1">Uncharacterized protein</fullName>
    </submittedName>
</protein>
<organism evidence="1 2">
    <name type="scientific">Pseudomonas salomonii</name>
    <dbReference type="NCBI Taxonomy" id="191391"/>
    <lineage>
        <taxon>Bacteria</taxon>
        <taxon>Pseudomonadati</taxon>
        <taxon>Pseudomonadota</taxon>
        <taxon>Gammaproteobacteria</taxon>
        <taxon>Pseudomonadales</taxon>
        <taxon>Pseudomonadaceae</taxon>
        <taxon>Pseudomonas</taxon>
    </lineage>
</organism>
<dbReference type="AlphaFoldDB" id="A0A3M4QLF2"/>
<reference evidence="1 2" key="1">
    <citation type="submission" date="2018-08" db="EMBL/GenBank/DDBJ databases">
        <title>Recombination of ecologically and evolutionarily significant loci maintains genetic cohesion in the Pseudomonas syringae species complex.</title>
        <authorList>
            <person name="Dillon M."/>
            <person name="Thakur S."/>
            <person name="Almeida R.N.D."/>
            <person name="Weir B.S."/>
            <person name="Guttman D.S."/>
        </authorList>
    </citation>
    <scope>NUCLEOTIDE SEQUENCE [LARGE SCALE GENOMIC DNA]</scope>
    <source>
        <strain evidence="1 2">ICMP 11288</strain>
    </source>
</reference>
<sequence>MGDGDFHQRAVGVHAVRARGGQFDAEQVQLERRVVFQDATAQRIEHHGVQRRARGEMCLDSLGGKLAQVRGGNRDGHAEILYGSDRLIDEP</sequence>
<comment type="caution">
    <text evidence="1">The sequence shown here is derived from an EMBL/GenBank/DDBJ whole genome shotgun (WGS) entry which is preliminary data.</text>
</comment>
<gene>
    <name evidence="1" type="ORF">ALP97_200216</name>
</gene>
<evidence type="ECO:0000313" key="1">
    <source>
        <dbReference type="EMBL" id="RMQ91246.1"/>
    </source>
</evidence>
<dbReference type="Proteomes" id="UP000277179">
    <property type="component" value="Unassembled WGS sequence"/>
</dbReference>
<dbReference type="EMBL" id="RBRL01000087">
    <property type="protein sequence ID" value="RMQ91246.1"/>
    <property type="molecule type" value="Genomic_DNA"/>
</dbReference>
<proteinExistence type="predicted"/>